<comment type="caution">
    <text evidence="1">The sequence shown here is derived from an EMBL/GenBank/DDBJ whole genome shotgun (WGS) entry which is preliminary data.</text>
</comment>
<protein>
    <submittedName>
        <fullName evidence="1">Uncharacterized protein</fullName>
    </submittedName>
</protein>
<name>A0A8K0X2W4_9PEZI</name>
<dbReference type="AlphaFoldDB" id="A0A8K0X2W4"/>
<dbReference type="EMBL" id="JAGPXD010000003">
    <property type="protein sequence ID" value="KAH7362022.1"/>
    <property type="molecule type" value="Genomic_DNA"/>
</dbReference>
<evidence type="ECO:0000313" key="2">
    <source>
        <dbReference type="Proteomes" id="UP000813385"/>
    </source>
</evidence>
<evidence type="ECO:0000313" key="1">
    <source>
        <dbReference type="EMBL" id="KAH7362022.1"/>
    </source>
</evidence>
<dbReference type="Proteomes" id="UP000813385">
    <property type="component" value="Unassembled WGS sequence"/>
</dbReference>
<sequence length="309" mass="34765">MAQMAWRARGGGTTSSSVLPKQRVWEQREGRIWDHLKNPAFTIVSEEFLRRMHCARPPPADTLATAISGLGALPRHRPALVRNVGQRDADASRGREDRNARVSSRRAVWFENRRRRSQLAYGHESRRGKMRPRSLRTEWLAVCLPMASHPGRLDFTCPLIWRSMIADGYQRNIQERWHDCWFHPRPASPSLAGHRGRASASVPAQIVTPRCDGARRRRGVSFSLPCSTVFHPFCLLSPHSRTKEGSQDFGTHAHRRATARNCSALLETFDGGVLNLFLNVRPSGGSAKTTCPLSLPACDNHEGREERDG</sequence>
<organism evidence="1 2">
    <name type="scientific">Plectosphaerella cucumerina</name>
    <dbReference type="NCBI Taxonomy" id="40658"/>
    <lineage>
        <taxon>Eukaryota</taxon>
        <taxon>Fungi</taxon>
        <taxon>Dikarya</taxon>
        <taxon>Ascomycota</taxon>
        <taxon>Pezizomycotina</taxon>
        <taxon>Sordariomycetes</taxon>
        <taxon>Hypocreomycetidae</taxon>
        <taxon>Glomerellales</taxon>
        <taxon>Plectosphaerellaceae</taxon>
        <taxon>Plectosphaerella</taxon>
    </lineage>
</organism>
<reference evidence="1" key="1">
    <citation type="journal article" date="2021" name="Nat. Commun.">
        <title>Genetic determinants of endophytism in the Arabidopsis root mycobiome.</title>
        <authorList>
            <person name="Mesny F."/>
            <person name="Miyauchi S."/>
            <person name="Thiergart T."/>
            <person name="Pickel B."/>
            <person name="Atanasova L."/>
            <person name="Karlsson M."/>
            <person name="Huettel B."/>
            <person name="Barry K.W."/>
            <person name="Haridas S."/>
            <person name="Chen C."/>
            <person name="Bauer D."/>
            <person name="Andreopoulos W."/>
            <person name="Pangilinan J."/>
            <person name="LaButti K."/>
            <person name="Riley R."/>
            <person name="Lipzen A."/>
            <person name="Clum A."/>
            <person name="Drula E."/>
            <person name="Henrissat B."/>
            <person name="Kohler A."/>
            <person name="Grigoriev I.V."/>
            <person name="Martin F.M."/>
            <person name="Hacquard S."/>
        </authorList>
    </citation>
    <scope>NUCLEOTIDE SEQUENCE</scope>
    <source>
        <strain evidence="1">MPI-CAGE-AT-0016</strain>
    </source>
</reference>
<proteinExistence type="predicted"/>
<gene>
    <name evidence="1" type="ORF">B0T11DRAFT_79867</name>
</gene>
<keyword evidence="2" id="KW-1185">Reference proteome</keyword>
<accession>A0A8K0X2W4</accession>